<feature type="domain" description="RNA polymerase sigma factor 70 region 4 type 2" evidence="6">
    <location>
        <begin position="110"/>
        <end position="155"/>
    </location>
</feature>
<proteinExistence type="inferred from homology"/>
<accession>A0A512N5S8</accession>
<sequence length="179" mass="20547">MMRESKLLQAYREHEWELLRFLARRLGSAHLASDIAHDLYLKLLGAADHPDIRDRKAYLFSMAANLATDHLRVEGRRGQILAEQAGSVWRQTDELTPERYIMARAELNHLQKVIAGLTERSRQVFHLSRYEGKSQAEIAAILGLGATTVYKDLKLVMDTLLKARRRFRLAADEVGEHEK</sequence>
<dbReference type="Gene3D" id="1.10.10.10">
    <property type="entry name" value="Winged helix-like DNA-binding domain superfamily/Winged helix DNA-binding domain"/>
    <property type="match status" value="1"/>
</dbReference>
<dbReference type="InterPro" id="IPR013325">
    <property type="entry name" value="RNA_pol_sigma_r2"/>
</dbReference>
<evidence type="ECO:0000256" key="3">
    <source>
        <dbReference type="ARBA" id="ARBA00023082"/>
    </source>
</evidence>
<dbReference type="InterPro" id="IPR013249">
    <property type="entry name" value="RNA_pol_sigma70_r4_t2"/>
</dbReference>
<dbReference type="InterPro" id="IPR036388">
    <property type="entry name" value="WH-like_DNA-bd_sf"/>
</dbReference>
<dbReference type="OrthoDB" id="9794372at2"/>
<dbReference type="InterPro" id="IPR007627">
    <property type="entry name" value="RNA_pol_sigma70_r2"/>
</dbReference>
<comment type="caution">
    <text evidence="7">The sequence shown here is derived from an EMBL/GenBank/DDBJ whole genome shotgun (WGS) entry which is preliminary data.</text>
</comment>
<dbReference type="InterPro" id="IPR013324">
    <property type="entry name" value="RNA_pol_sigma_r3/r4-like"/>
</dbReference>
<reference evidence="7 8" key="1">
    <citation type="submission" date="2019-07" db="EMBL/GenBank/DDBJ databases">
        <title>Whole genome shotgun sequence of Reyranella soli NBRC 108950.</title>
        <authorList>
            <person name="Hosoyama A."/>
            <person name="Uohara A."/>
            <person name="Ohji S."/>
            <person name="Ichikawa N."/>
        </authorList>
    </citation>
    <scope>NUCLEOTIDE SEQUENCE [LARGE SCALE GENOMIC DNA]</scope>
    <source>
        <strain evidence="7 8">NBRC 108950</strain>
    </source>
</reference>
<dbReference type="NCBIfam" id="TIGR02937">
    <property type="entry name" value="sigma70-ECF"/>
    <property type="match status" value="1"/>
</dbReference>
<dbReference type="InterPro" id="IPR014284">
    <property type="entry name" value="RNA_pol_sigma-70_dom"/>
</dbReference>
<dbReference type="Pfam" id="PF04542">
    <property type="entry name" value="Sigma70_r2"/>
    <property type="match status" value="1"/>
</dbReference>
<evidence type="ECO:0000256" key="4">
    <source>
        <dbReference type="ARBA" id="ARBA00023163"/>
    </source>
</evidence>
<dbReference type="SUPFAM" id="SSF88659">
    <property type="entry name" value="Sigma3 and sigma4 domains of RNA polymerase sigma factors"/>
    <property type="match status" value="1"/>
</dbReference>
<dbReference type="InterPro" id="IPR039425">
    <property type="entry name" value="RNA_pol_sigma-70-like"/>
</dbReference>
<keyword evidence="8" id="KW-1185">Reference proteome</keyword>
<keyword evidence="3" id="KW-0731">Sigma factor</keyword>
<evidence type="ECO:0000259" key="5">
    <source>
        <dbReference type="Pfam" id="PF04542"/>
    </source>
</evidence>
<evidence type="ECO:0000256" key="2">
    <source>
        <dbReference type="ARBA" id="ARBA00023015"/>
    </source>
</evidence>
<evidence type="ECO:0000313" key="7">
    <source>
        <dbReference type="EMBL" id="GEP54345.1"/>
    </source>
</evidence>
<evidence type="ECO:0000259" key="6">
    <source>
        <dbReference type="Pfam" id="PF08281"/>
    </source>
</evidence>
<feature type="domain" description="RNA polymerase sigma-70 region 2" evidence="5">
    <location>
        <begin position="11"/>
        <end position="76"/>
    </location>
</feature>
<evidence type="ECO:0000256" key="1">
    <source>
        <dbReference type="ARBA" id="ARBA00010641"/>
    </source>
</evidence>
<dbReference type="SUPFAM" id="SSF88946">
    <property type="entry name" value="Sigma2 domain of RNA polymerase sigma factors"/>
    <property type="match status" value="1"/>
</dbReference>
<name>A0A512N5S8_9HYPH</name>
<dbReference type="PANTHER" id="PTHR43133:SF63">
    <property type="entry name" value="RNA POLYMERASE SIGMA FACTOR FECI-RELATED"/>
    <property type="match status" value="1"/>
</dbReference>
<gene>
    <name evidence="7" type="ORF">RSO01_15110</name>
</gene>
<dbReference type="Pfam" id="PF08281">
    <property type="entry name" value="Sigma70_r4_2"/>
    <property type="match status" value="1"/>
</dbReference>
<comment type="similarity">
    <text evidence="1">Belongs to the sigma-70 factor family. ECF subfamily.</text>
</comment>
<dbReference type="RefSeq" id="WP_147147805.1">
    <property type="nucleotide sequence ID" value="NZ_BKAJ01000030.1"/>
</dbReference>
<dbReference type="PANTHER" id="PTHR43133">
    <property type="entry name" value="RNA POLYMERASE ECF-TYPE SIGMA FACTO"/>
    <property type="match status" value="1"/>
</dbReference>
<dbReference type="EMBL" id="BKAJ01000030">
    <property type="protein sequence ID" value="GEP54345.1"/>
    <property type="molecule type" value="Genomic_DNA"/>
</dbReference>
<dbReference type="GO" id="GO:0016987">
    <property type="term" value="F:sigma factor activity"/>
    <property type="evidence" value="ECO:0007669"/>
    <property type="project" value="UniProtKB-KW"/>
</dbReference>
<dbReference type="GO" id="GO:0006352">
    <property type="term" value="P:DNA-templated transcription initiation"/>
    <property type="evidence" value="ECO:0007669"/>
    <property type="project" value="InterPro"/>
</dbReference>
<keyword evidence="4" id="KW-0804">Transcription</keyword>
<dbReference type="AlphaFoldDB" id="A0A512N5S8"/>
<dbReference type="Proteomes" id="UP000321058">
    <property type="component" value="Unassembled WGS sequence"/>
</dbReference>
<dbReference type="GO" id="GO:0003677">
    <property type="term" value="F:DNA binding"/>
    <property type="evidence" value="ECO:0007669"/>
    <property type="project" value="InterPro"/>
</dbReference>
<evidence type="ECO:0000313" key="8">
    <source>
        <dbReference type="Proteomes" id="UP000321058"/>
    </source>
</evidence>
<dbReference type="Gene3D" id="1.10.1740.10">
    <property type="match status" value="1"/>
</dbReference>
<keyword evidence="2" id="KW-0805">Transcription regulation</keyword>
<organism evidence="7 8">
    <name type="scientific">Reyranella soli</name>
    <dbReference type="NCBI Taxonomy" id="1230389"/>
    <lineage>
        <taxon>Bacteria</taxon>
        <taxon>Pseudomonadati</taxon>
        <taxon>Pseudomonadota</taxon>
        <taxon>Alphaproteobacteria</taxon>
        <taxon>Hyphomicrobiales</taxon>
        <taxon>Reyranellaceae</taxon>
        <taxon>Reyranella</taxon>
    </lineage>
</organism>
<protein>
    <submittedName>
        <fullName evidence="7">RNA polymerase sigma factor</fullName>
    </submittedName>
</protein>